<dbReference type="PANTHER" id="PTHR48026:SF13">
    <property type="entry name" value="HETEROGENEOUS NUCLEAR RIBONUCLEOPROTEINS A2_B1"/>
    <property type="match status" value="1"/>
</dbReference>
<organism evidence="9 10">
    <name type="scientific">Chloropsis cyanopogon</name>
    <dbReference type="NCBI Taxonomy" id="1218682"/>
    <lineage>
        <taxon>Eukaryota</taxon>
        <taxon>Metazoa</taxon>
        <taxon>Chordata</taxon>
        <taxon>Craniata</taxon>
        <taxon>Vertebrata</taxon>
        <taxon>Euteleostomi</taxon>
        <taxon>Archelosauria</taxon>
        <taxon>Archosauria</taxon>
        <taxon>Dinosauria</taxon>
        <taxon>Saurischia</taxon>
        <taxon>Theropoda</taxon>
        <taxon>Coelurosauria</taxon>
        <taxon>Aves</taxon>
        <taxon>Neognathae</taxon>
        <taxon>Neoaves</taxon>
        <taxon>Telluraves</taxon>
        <taxon>Australaves</taxon>
        <taxon>Passeriformes</taxon>
        <taxon>Corvoidea</taxon>
        <taxon>Irenidae</taxon>
        <taxon>Chloropsis</taxon>
    </lineage>
</organism>
<dbReference type="SUPFAM" id="SSF54928">
    <property type="entry name" value="RNA-binding domain, RBD"/>
    <property type="match status" value="1"/>
</dbReference>
<dbReference type="GO" id="GO:0071013">
    <property type="term" value="C:catalytic step 2 spliceosome"/>
    <property type="evidence" value="ECO:0007669"/>
    <property type="project" value="TreeGrafter"/>
</dbReference>
<evidence type="ECO:0000256" key="3">
    <source>
        <dbReference type="ARBA" id="ARBA00022884"/>
    </source>
</evidence>
<evidence type="ECO:0000256" key="1">
    <source>
        <dbReference type="ARBA" id="ARBA00004123"/>
    </source>
</evidence>
<dbReference type="Pfam" id="PF00076">
    <property type="entry name" value="RRM_1"/>
    <property type="match status" value="1"/>
</dbReference>
<reference evidence="9" key="1">
    <citation type="submission" date="2019-10" db="EMBL/GenBank/DDBJ databases">
        <title>Bird 10,000 Genomes (B10K) Project - Family phase.</title>
        <authorList>
            <person name="Zhang G."/>
        </authorList>
    </citation>
    <scope>NUCLEOTIDE SEQUENCE</scope>
    <source>
        <strain evidence="9">B10K-DU-002-57</strain>
        <tissue evidence="9">Muscle</tissue>
    </source>
</reference>
<dbReference type="PANTHER" id="PTHR48026">
    <property type="entry name" value="HOMOLOGOUS TO DROSOPHILA SQD (SQUID) PROTEIN"/>
    <property type="match status" value="1"/>
</dbReference>
<keyword evidence="5" id="KW-0687">Ribonucleoprotein</keyword>
<dbReference type="InterPro" id="IPR012677">
    <property type="entry name" value="Nucleotide-bd_a/b_plait_sf"/>
</dbReference>
<dbReference type="EMBL" id="WEZZ01032851">
    <property type="protein sequence ID" value="NXP67033.1"/>
    <property type="molecule type" value="Genomic_DNA"/>
</dbReference>
<feature type="domain" description="RRM" evidence="8">
    <location>
        <begin position="7"/>
        <end position="94"/>
    </location>
</feature>
<dbReference type="InterPro" id="IPR034486">
    <property type="entry name" value="hnRNPA2B1_RRM1"/>
</dbReference>
<dbReference type="PROSITE" id="PS50102">
    <property type="entry name" value="RRM"/>
    <property type="match status" value="1"/>
</dbReference>
<dbReference type="GO" id="GO:0051028">
    <property type="term" value="P:mRNA transport"/>
    <property type="evidence" value="ECO:0007669"/>
    <property type="project" value="TreeGrafter"/>
</dbReference>
<feature type="non-terminal residue" evidence="9">
    <location>
        <position position="199"/>
    </location>
</feature>
<evidence type="ECO:0000313" key="10">
    <source>
        <dbReference type="Proteomes" id="UP000614263"/>
    </source>
</evidence>
<keyword evidence="4" id="KW-0539">Nucleus</keyword>
<dbReference type="GO" id="GO:0003730">
    <property type="term" value="F:mRNA 3'-UTR binding"/>
    <property type="evidence" value="ECO:0007669"/>
    <property type="project" value="TreeGrafter"/>
</dbReference>
<evidence type="ECO:0000256" key="4">
    <source>
        <dbReference type="ARBA" id="ARBA00023242"/>
    </source>
</evidence>
<sequence>REKEQFRKLFIGGLSFETTEESLRSYYEQWGKLTDCVVMRDPASKRSRGFGFVTFSSMAEVDAAMAARPHTIDGRGVEPKRAVAREVSMALKADASHALKNTCFDQTVRLCSCLKLPESDILTCRQLNVDSFLFVMVTVQKYHTINGHNAEVRKALSRQEMQEVQNSRSGRGGNFGFGDARGGGGNFGPGPGSNFRGGA</sequence>
<dbReference type="InterPro" id="IPR035979">
    <property type="entry name" value="RBD_domain_sf"/>
</dbReference>
<accession>A0A852BFM4</accession>
<dbReference type="SMART" id="SM00360">
    <property type="entry name" value="RRM"/>
    <property type="match status" value="1"/>
</dbReference>
<gene>
    <name evidence="9" type="primary">Hnrnpa2b1</name>
    <name evidence="9" type="ORF">CHLCYA_R03796</name>
</gene>
<evidence type="ECO:0000256" key="5">
    <source>
        <dbReference type="ARBA" id="ARBA00023274"/>
    </source>
</evidence>
<proteinExistence type="predicted"/>
<feature type="compositionally biased region" description="Gly residues" evidence="7">
    <location>
        <begin position="170"/>
        <end position="199"/>
    </location>
</feature>
<dbReference type="GO" id="GO:0000398">
    <property type="term" value="P:mRNA splicing, via spliceosome"/>
    <property type="evidence" value="ECO:0007669"/>
    <property type="project" value="TreeGrafter"/>
</dbReference>
<evidence type="ECO:0000259" key="8">
    <source>
        <dbReference type="PROSITE" id="PS50102"/>
    </source>
</evidence>
<name>A0A852BFM4_9CORV</name>
<feature type="region of interest" description="Disordered" evidence="7">
    <location>
        <begin position="161"/>
        <end position="199"/>
    </location>
</feature>
<comment type="subcellular location">
    <subcellularLocation>
        <location evidence="1">Nucleus</location>
    </subcellularLocation>
</comment>
<comment type="caution">
    <text evidence="9">The sequence shown here is derived from an EMBL/GenBank/DDBJ whole genome shotgun (WGS) entry which is preliminary data.</text>
</comment>
<protein>
    <submittedName>
        <fullName evidence="9">ROA2 protein</fullName>
    </submittedName>
</protein>
<dbReference type="FunFam" id="3.30.70.330:FF:000040">
    <property type="entry name" value="Heterogeneous nuclear ribonucleoprotein A2/B1"/>
    <property type="match status" value="1"/>
</dbReference>
<dbReference type="AlphaFoldDB" id="A0A852BFM4"/>
<dbReference type="InterPro" id="IPR000504">
    <property type="entry name" value="RRM_dom"/>
</dbReference>
<evidence type="ECO:0000256" key="7">
    <source>
        <dbReference type="SAM" id="MobiDB-lite"/>
    </source>
</evidence>
<keyword evidence="10" id="KW-1185">Reference proteome</keyword>
<dbReference type="Proteomes" id="UP000614263">
    <property type="component" value="Unassembled WGS sequence"/>
</dbReference>
<evidence type="ECO:0000256" key="2">
    <source>
        <dbReference type="ARBA" id="ARBA00022737"/>
    </source>
</evidence>
<feature type="non-terminal residue" evidence="9">
    <location>
        <position position="1"/>
    </location>
</feature>
<keyword evidence="2" id="KW-0677">Repeat</keyword>
<evidence type="ECO:0000256" key="6">
    <source>
        <dbReference type="PROSITE-ProRule" id="PRU00176"/>
    </source>
</evidence>
<evidence type="ECO:0000313" key="9">
    <source>
        <dbReference type="EMBL" id="NXP67033.1"/>
    </source>
</evidence>
<dbReference type="CDD" id="cd12762">
    <property type="entry name" value="RRM1_hnRNPA2B1"/>
    <property type="match status" value="1"/>
</dbReference>
<dbReference type="Gene3D" id="3.30.70.330">
    <property type="match status" value="1"/>
</dbReference>
<dbReference type="GO" id="GO:0043047">
    <property type="term" value="F:single-stranded telomeric DNA binding"/>
    <property type="evidence" value="ECO:0007669"/>
    <property type="project" value="TreeGrafter"/>
</dbReference>
<keyword evidence="3 6" id="KW-0694">RNA-binding</keyword>